<dbReference type="InterPro" id="IPR036457">
    <property type="entry name" value="PPM-type-like_dom_sf"/>
</dbReference>
<feature type="region of interest" description="Disordered" evidence="1">
    <location>
        <begin position="34"/>
        <end position="56"/>
    </location>
</feature>
<name>A0A1G2RNM5_9BACT</name>
<sequence>MRIADALVRQGTARDREDMLFVPANGEGIYGVADGVSEPCSPTTGGPRRDAQGTTGGQHIVTTLARKILFPQPGKNLEQILLEANSELRQLEGWVDDAGLIPGASLALAEVSKNAVFVITAGDAFAVWQTKTGFVGATPNPTFHYELLNRHNLATCLAESGGDTGKAWDLHLPFAKKHAREHKNVDFAEFNGQGAFLGLCTRTLLDPRELQRLVVFTDGMVKFEWTEHPNLLAQRIMHEFEDGMLREVLVAAHGWKNAHNGKHPEATAIALEF</sequence>
<gene>
    <name evidence="2" type="ORF">A3B24_00275</name>
</gene>
<comment type="caution">
    <text evidence="2">The sequence shown here is derived from an EMBL/GenBank/DDBJ whole genome shotgun (WGS) entry which is preliminary data.</text>
</comment>
<proteinExistence type="predicted"/>
<dbReference type="EMBL" id="MHUG01000010">
    <property type="protein sequence ID" value="OHA73611.1"/>
    <property type="molecule type" value="Genomic_DNA"/>
</dbReference>
<organism evidence="2 3">
    <name type="scientific">Candidatus Wildermuthbacteria bacterium RIFCSPLOWO2_01_FULL_48_16</name>
    <dbReference type="NCBI Taxonomy" id="1802461"/>
    <lineage>
        <taxon>Bacteria</taxon>
        <taxon>Candidatus Wildermuthiibacteriota</taxon>
    </lineage>
</organism>
<evidence type="ECO:0000313" key="3">
    <source>
        <dbReference type="Proteomes" id="UP000176917"/>
    </source>
</evidence>
<dbReference type="AlphaFoldDB" id="A0A1G2RNM5"/>
<accession>A0A1G2RNM5</accession>
<dbReference type="Gene3D" id="3.60.40.10">
    <property type="entry name" value="PPM-type phosphatase domain"/>
    <property type="match status" value="1"/>
</dbReference>
<protein>
    <recommendedName>
        <fullName evidence="4">PPM-type phosphatase domain-containing protein</fullName>
    </recommendedName>
</protein>
<dbReference type="SUPFAM" id="SSF81606">
    <property type="entry name" value="PP2C-like"/>
    <property type="match status" value="1"/>
</dbReference>
<evidence type="ECO:0000313" key="2">
    <source>
        <dbReference type="EMBL" id="OHA73611.1"/>
    </source>
</evidence>
<reference evidence="2 3" key="1">
    <citation type="journal article" date="2016" name="Nat. Commun.">
        <title>Thousands of microbial genomes shed light on interconnected biogeochemical processes in an aquifer system.</title>
        <authorList>
            <person name="Anantharaman K."/>
            <person name="Brown C.T."/>
            <person name="Hug L.A."/>
            <person name="Sharon I."/>
            <person name="Castelle C.J."/>
            <person name="Probst A.J."/>
            <person name="Thomas B.C."/>
            <person name="Singh A."/>
            <person name="Wilkins M.J."/>
            <person name="Karaoz U."/>
            <person name="Brodie E.L."/>
            <person name="Williams K.H."/>
            <person name="Hubbard S.S."/>
            <person name="Banfield J.F."/>
        </authorList>
    </citation>
    <scope>NUCLEOTIDE SEQUENCE [LARGE SCALE GENOMIC DNA]</scope>
</reference>
<evidence type="ECO:0008006" key="4">
    <source>
        <dbReference type="Google" id="ProtNLM"/>
    </source>
</evidence>
<dbReference type="Proteomes" id="UP000176917">
    <property type="component" value="Unassembled WGS sequence"/>
</dbReference>
<evidence type="ECO:0000256" key="1">
    <source>
        <dbReference type="SAM" id="MobiDB-lite"/>
    </source>
</evidence>